<keyword evidence="1" id="KW-0732">Signal</keyword>
<evidence type="ECO:0000256" key="3">
    <source>
        <dbReference type="ARBA" id="ARBA00060902"/>
    </source>
</evidence>
<gene>
    <name evidence="4" type="ORF">AAG570_010366</name>
</gene>
<name>A0ABD0YMS2_9HEMI</name>
<dbReference type="Proteomes" id="UP001558652">
    <property type="component" value="Unassembled WGS sequence"/>
</dbReference>
<evidence type="ECO:0000256" key="1">
    <source>
        <dbReference type="ARBA" id="ARBA00022729"/>
    </source>
</evidence>
<keyword evidence="5" id="KW-1185">Reference proteome</keyword>
<evidence type="ECO:0000256" key="2">
    <source>
        <dbReference type="ARBA" id="ARBA00023108"/>
    </source>
</evidence>
<dbReference type="FunFam" id="3.15.10.30:FF:000001">
    <property type="entry name" value="Takeout-like protein 1"/>
    <property type="match status" value="1"/>
</dbReference>
<accession>A0ABD0YMS2</accession>
<reference evidence="4 5" key="1">
    <citation type="submission" date="2024-07" db="EMBL/GenBank/DDBJ databases">
        <title>Chromosome-level genome assembly of the water stick insect Ranatra chinensis (Heteroptera: Nepidae).</title>
        <authorList>
            <person name="Liu X."/>
        </authorList>
    </citation>
    <scope>NUCLEOTIDE SEQUENCE [LARGE SCALE GENOMIC DNA]</scope>
    <source>
        <strain evidence="4">Cailab_2021Rc</strain>
        <tissue evidence="4">Muscle</tissue>
    </source>
</reference>
<dbReference type="EMBL" id="JBFDAA010000005">
    <property type="protein sequence ID" value="KAL1132411.1"/>
    <property type="molecule type" value="Genomic_DNA"/>
</dbReference>
<protein>
    <submittedName>
        <fullName evidence="4">Uncharacterized protein</fullName>
    </submittedName>
</protein>
<dbReference type="GO" id="GO:0007623">
    <property type="term" value="P:circadian rhythm"/>
    <property type="evidence" value="ECO:0007669"/>
    <property type="project" value="UniProtKB-ARBA"/>
</dbReference>
<dbReference type="InterPro" id="IPR038606">
    <property type="entry name" value="To_sf"/>
</dbReference>
<dbReference type="PANTHER" id="PTHR11008">
    <property type="entry name" value="PROTEIN TAKEOUT-LIKE PROTEIN"/>
    <property type="match status" value="1"/>
</dbReference>
<dbReference type="Pfam" id="PF06585">
    <property type="entry name" value="JHBP"/>
    <property type="match status" value="1"/>
</dbReference>
<sequence>IFSTAKYIGTGCNRNDPNLNDCVVRKGSPAIKKVVQGDPEYRIPRLEPLVIDSLSIGRGTKQVGLVLTCTNCTLYGLQNTKFVRSEVNLKNKTCVWHMELDKLEVRGKYNVTGKVLLLPITGNGKAKFTFSKIVFSYAYDWILDKKSNGFEYVNIQNGQLKFKVGKMTIDLENLFNGDKLLGENMNKFLNENWQEILKDIQPALVESLSAVFKTILNAMAELVPYDNMFPND</sequence>
<dbReference type="SMART" id="SM00700">
    <property type="entry name" value="JHBP"/>
    <property type="match status" value="1"/>
</dbReference>
<comment type="caution">
    <text evidence="4">The sequence shown here is derived from an EMBL/GenBank/DDBJ whole genome shotgun (WGS) entry which is preliminary data.</text>
</comment>
<dbReference type="PANTHER" id="PTHR11008:SF32">
    <property type="entry name" value="CIRCADIAN CLOCK-CONTROLLED PROTEIN DAYWAKE-RELATED"/>
    <property type="match status" value="1"/>
</dbReference>
<dbReference type="InterPro" id="IPR010562">
    <property type="entry name" value="Haemolymph_juvenile_hormone-bd"/>
</dbReference>
<feature type="non-terminal residue" evidence="4">
    <location>
        <position position="1"/>
    </location>
</feature>
<evidence type="ECO:0000313" key="5">
    <source>
        <dbReference type="Proteomes" id="UP001558652"/>
    </source>
</evidence>
<comment type="similarity">
    <text evidence="3">Belongs to the TO family.</text>
</comment>
<organism evidence="4 5">
    <name type="scientific">Ranatra chinensis</name>
    <dbReference type="NCBI Taxonomy" id="642074"/>
    <lineage>
        <taxon>Eukaryota</taxon>
        <taxon>Metazoa</taxon>
        <taxon>Ecdysozoa</taxon>
        <taxon>Arthropoda</taxon>
        <taxon>Hexapoda</taxon>
        <taxon>Insecta</taxon>
        <taxon>Pterygota</taxon>
        <taxon>Neoptera</taxon>
        <taxon>Paraneoptera</taxon>
        <taxon>Hemiptera</taxon>
        <taxon>Heteroptera</taxon>
        <taxon>Panheteroptera</taxon>
        <taxon>Nepomorpha</taxon>
        <taxon>Nepidae</taxon>
        <taxon>Ranatrinae</taxon>
        <taxon>Ranatra</taxon>
    </lineage>
</organism>
<dbReference type="AlphaFoldDB" id="A0ABD0YMS2"/>
<dbReference type="Gene3D" id="3.15.10.30">
    <property type="entry name" value="Haemolymph juvenile hormone binding protein"/>
    <property type="match status" value="1"/>
</dbReference>
<evidence type="ECO:0000313" key="4">
    <source>
        <dbReference type="EMBL" id="KAL1132411.1"/>
    </source>
</evidence>
<keyword evidence="2" id="KW-0090">Biological rhythms</keyword>
<proteinExistence type="inferred from homology"/>